<evidence type="ECO:0000256" key="1">
    <source>
        <dbReference type="ARBA" id="ARBA00022574"/>
    </source>
</evidence>
<reference evidence="6 7" key="1">
    <citation type="submission" date="2024-11" db="EMBL/GenBank/DDBJ databases">
        <title>Adaptive evolution of stress response genes in parasites aligns with host niche diversity.</title>
        <authorList>
            <person name="Hahn C."/>
            <person name="Resl P."/>
        </authorList>
    </citation>
    <scope>NUCLEOTIDE SEQUENCE [LARGE SCALE GENOMIC DNA]</scope>
    <source>
        <strain evidence="6">EGGRZ-B1_66</strain>
        <tissue evidence="6">Body</tissue>
    </source>
</reference>
<accession>A0ABD2PWG2</accession>
<feature type="region of interest" description="Disordered" evidence="4">
    <location>
        <begin position="1"/>
        <end position="78"/>
    </location>
</feature>
<dbReference type="InterPro" id="IPR051179">
    <property type="entry name" value="WD_repeat_multifunction"/>
</dbReference>
<protein>
    <recommendedName>
        <fullName evidence="5">C2H2-type domain-containing protein</fullName>
    </recommendedName>
</protein>
<sequence length="833" mass="93620">MRIIESSKRSQQTNIPSKSNDRSSSSSRSSTKSKKRDSSTKSNGSSTPTPHESKSDKKDNKKSKTCARNDTPRRSSKKGIAFEVEQNLVEFDVKSASELSACKLIFCELRKEKEALDLKMYKLFKKIQKLMMERQKTLLQVYDQYAAENQEKHDLAVKVLKNFMKKHADSSEPIKFLEEDIGEPLPRDMRHGVSILHRLYRSEDWGSFDDKIFTKFAQMDETENKNMDDSSSLNLDSEANLHRDFIPNEDQLVFRSNEEEFCPPDSSTNLQPPSPSTPLQRLVNMKSEPIDSLEQNQVDQAQGQAQLDPHPNLDYQRLELIREALQDPEAANYTCDNFHLILQKIAKSRGFNPEIYFPEANKEVVKSTVLNEPPAEPRPPPSVHIQHEMPQLVKFKQDATSPPLRKRSISPDPNQESLKRCRQSSAETVDDSAISLPIGDFHAFGNKITAVVDMHIVGTASSNESTVKLLAGSQDGTINLLDMQKKSILRTFIRQGSSVTKMCLNSDHTILLSGFYDNRLYTFRVRDGFMLDCKTLGGRVECCISVPRTDFEHNFLLGLTTGQVVKFSAPNMSLSQLFQHSWNNKSQSAKAFSSTCAISSLAVVPGENSEPVLVVGAADCSITIRSLTSGHLLHTLTANQHMAPPMGLAKFPYGSDFIILSYSAKTFKLHDFKNDTAIYTLSTPGITSCCMLQRFLASGDTDGAIRLYKTLWNSINNRPYKVFFTKAKSAVTCLATLDSKLLAGSMDGTITVITLNDDTYLCEYDSSSCRRQFKNISELIDHVYETHLMIASSNSKSFNCGWASGRCKHRFNKNQSMRSMRDHLLSHLSDKSC</sequence>
<feature type="region of interest" description="Disordered" evidence="4">
    <location>
        <begin position="395"/>
        <end position="418"/>
    </location>
</feature>
<feature type="region of interest" description="Disordered" evidence="4">
    <location>
        <begin position="259"/>
        <end position="280"/>
    </location>
</feature>
<evidence type="ECO:0000256" key="3">
    <source>
        <dbReference type="PROSITE-ProRule" id="PRU00042"/>
    </source>
</evidence>
<dbReference type="EMBL" id="JBJKFK010002028">
    <property type="protein sequence ID" value="KAL3311765.1"/>
    <property type="molecule type" value="Genomic_DNA"/>
</dbReference>
<dbReference type="Proteomes" id="UP001626550">
    <property type="component" value="Unassembled WGS sequence"/>
</dbReference>
<proteinExistence type="predicted"/>
<dbReference type="Gene3D" id="2.130.10.10">
    <property type="entry name" value="YVTN repeat-like/Quinoprotein amine dehydrogenase"/>
    <property type="match status" value="2"/>
</dbReference>
<evidence type="ECO:0000313" key="7">
    <source>
        <dbReference type="Proteomes" id="UP001626550"/>
    </source>
</evidence>
<dbReference type="Gene3D" id="3.30.160.60">
    <property type="entry name" value="Classic Zinc Finger"/>
    <property type="match status" value="1"/>
</dbReference>
<dbReference type="InterPro" id="IPR013087">
    <property type="entry name" value="Znf_C2H2_type"/>
</dbReference>
<keyword evidence="7" id="KW-1185">Reference proteome</keyword>
<dbReference type="PANTHER" id="PTHR19857">
    <property type="entry name" value="MITOCHONDRIAL DIVISION PROTEIN 1-RELATED"/>
    <property type="match status" value="1"/>
</dbReference>
<dbReference type="InterPro" id="IPR036322">
    <property type="entry name" value="WD40_repeat_dom_sf"/>
</dbReference>
<organism evidence="6 7">
    <name type="scientific">Cichlidogyrus casuarinus</name>
    <dbReference type="NCBI Taxonomy" id="1844966"/>
    <lineage>
        <taxon>Eukaryota</taxon>
        <taxon>Metazoa</taxon>
        <taxon>Spiralia</taxon>
        <taxon>Lophotrochozoa</taxon>
        <taxon>Platyhelminthes</taxon>
        <taxon>Monogenea</taxon>
        <taxon>Monopisthocotylea</taxon>
        <taxon>Dactylogyridea</taxon>
        <taxon>Ancyrocephalidae</taxon>
        <taxon>Cichlidogyrus</taxon>
    </lineage>
</organism>
<dbReference type="PROSITE" id="PS50157">
    <property type="entry name" value="ZINC_FINGER_C2H2_2"/>
    <property type="match status" value="1"/>
</dbReference>
<feature type="domain" description="C2H2-type" evidence="5">
    <location>
        <begin position="760"/>
        <end position="787"/>
    </location>
</feature>
<dbReference type="InterPro" id="IPR001680">
    <property type="entry name" value="WD40_rpt"/>
</dbReference>
<dbReference type="SUPFAM" id="SSF50978">
    <property type="entry name" value="WD40 repeat-like"/>
    <property type="match status" value="1"/>
</dbReference>
<keyword evidence="3" id="KW-0863">Zinc-finger</keyword>
<keyword evidence="3" id="KW-0479">Metal-binding</keyword>
<evidence type="ECO:0000313" key="6">
    <source>
        <dbReference type="EMBL" id="KAL3311765.1"/>
    </source>
</evidence>
<keyword evidence="3" id="KW-0862">Zinc</keyword>
<dbReference type="GO" id="GO:0008270">
    <property type="term" value="F:zinc ion binding"/>
    <property type="evidence" value="ECO:0007669"/>
    <property type="project" value="UniProtKB-KW"/>
</dbReference>
<dbReference type="AlphaFoldDB" id="A0ABD2PWG2"/>
<evidence type="ECO:0000256" key="2">
    <source>
        <dbReference type="ARBA" id="ARBA00022737"/>
    </source>
</evidence>
<evidence type="ECO:0000259" key="5">
    <source>
        <dbReference type="PROSITE" id="PS50157"/>
    </source>
</evidence>
<dbReference type="PANTHER" id="PTHR19857:SF8">
    <property type="entry name" value="ANGIO-ASSOCIATED MIGRATORY CELL PROTEIN"/>
    <property type="match status" value="1"/>
</dbReference>
<name>A0ABD2PWG2_9PLAT</name>
<comment type="caution">
    <text evidence="6">The sequence shown here is derived from an EMBL/GenBank/DDBJ whole genome shotgun (WGS) entry which is preliminary data.</text>
</comment>
<keyword evidence="2" id="KW-0677">Repeat</keyword>
<dbReference type="SMART" id="SM00320">
    <property type="entry name" value="WD40"/>
    <property type="match status" value="6"/>
</dbReference>
<keyword evidence="1" id="KW-0853">WD repeat</keyword>
<evidence type="ECO:0000256" key="4">
    <source>
        <dbReference type="SAM" id="MobiDB-lite"/>
    </source>
</evidence>
<dbReference type="InterPro" id="IPR015943">
    <property type="entry name" value="WD40/YVTN_repeat-like_dom_sf"/>
</dbReference>
<gene>
    <name evidence="6" type="ORF">Ciccas_009653</name>
</gene>